<dbReference type="InParanoid" id="A0A200QTW8"/>
<evidence type="ECO:0000313" key="2">
    <source>
        <dbReference type="Proteomes" id="UP000195402"/>
    </source>
</evidence>
<name>A0A200QTW8_MACCD</name>
<keyword evidence="2" id="KW-1185">Reference proteome</keyword>
<organism evidence="1 2">
    <name type="scientific">Macleaya cordata</name>
    <name type="common">Five-seeded plume-poppy</name>
    <name type="synonym">Bocconia cordata</name>
    <dbReference type="NCBI Taxonomy" id="56857"/>
    <lineage>
        <taxon>Eukaryota</taxon>
        <taxon>Viridiplantae</taxon>
        <taxon>Streptophyta</taxon>
        <taxon>Embryophyta</taxon>
        <taxon>Tracheophyta</taxon>
        <taxon>Spermatophyta</taxon>
        <taxon>Magnoliopsida</taxon>
        <taxon>Ranunculales</taxon>
        <taxon>Papaveraceae</taxon>
        <taxon>Papaveroideae</taxon>
        <taxon>Macleaya</taxon>
    </lineage>
</organism>
<protein>
    <submittedName>
        <fullName evidence="1">Uncharacterized protein</fullName>
    </submittedName>
</protein>
<reference evidence="1 2" key="1">
    <citation type="journal article" date="2017" name="Mol. Plant">
        <title>The Genome of Medicinal Plant Macleaya cordata Provides New Insights into Benzylisoquinoline Alkaloids Metabolism.</title>
        <authorList>
            <person name="Liu X."/>
            <person name="Liu Y."/>
            <person name="Huang P."/>
            <person name="Ma Y."/>
            <person name="Qing Z."/>
            <person name="Tang Q."/>
            <person name="Cao H."/>
            <person name="Cheng P."/>
            <person name="Zheng Y."/>
            <person name="Yuan Z."/>
            <person name="Zhou Y."/>
            <person name="Liu J."/>
            <person name="Tang Z."/>
            <person name="Zhuo Y."/>
            <person name="Zhang Y."/>
            <person name="Yu L."/>
            <person name="Huang J."/>
            <person name="Yang P."/>
            <person name="Peng Q."/>
            <person name="Zhang J."/>
            <person name="Jiang W."/>
            <person name="Zhang Z."/>
            <person name="Lin K."/>
            <person name="Ro D.K."/>
            <person name="Chen X."/>
            <person name="Xiong X."/>
            <person name="Shang Y."/>
            <person name="Huang S."/>
            <person name="Zeng J."/>
        </authorList>
    </citation>
    <scope>NUCLEOTIDE SEQUENCE [LARGE SCALE GENOMIC DNA]</scope>
    <source>
        <strain evidence="2">cv. BLH2017</strain>
        <tissue evidence="1">Root</tissue>
    </source>
</reference>
<proteinExistence type="predicted"/>
<accession>A0A200QTW8</accession>
<dbReference type="Proteomes" id="UP000195402">
    <property type="component" value="Unassembled WGS sequence"/>
</dbReference>
<dbReference type="EMBL" id="MVGT01001068">
    <property type="protein sequence ID" value="OVA13892.1"/>
    <property type="molecule type" value="Genomic_DNA"/>
</dbReference>
<comment type="caution">
    <text evidence="1">The sequence shown here is derived from an EMBL/GenBank/DDBJ whole genome shotgun (WGS) entry which is preliminary data.</text>
</comment>
<sequence>MDWLACSRESTLLGGGVKQHSSSSCCCSRTLSSIYTEGSSSSGCCSRKGHTSTCIGEFCSFSDIQWTQLLQSMFQQPTERVGGLFHHPIFLLSLITG</sequence>
<evidence type="ECO:0000313" key="1">
    <source>
        <dbReference type="EMBL" id="OVA13892.1"/>
    </source>
</evidence>
<dbReference type="AlphaFoldDB" id="A0A200QTW8"/>
<gene>
    <name evidence="1" type="ORF">BVC80_1781g26</name>
</gene>